<protein>
    <submittedName>
        <fullName evidence="3">Uncharacterized protein</fullName>
    </submittedName>
</protein>
<dbReference type="Proteomes" id="UP001642483">
    <property type="component" value="Unassembled WGS sequence"/>
</dbReference>
<evidence type="ECO:0000259" key="2">
    <source>
        <dbReference type="Pfam" id="PF14226"/>
    </source>
</evidence>
<dbReference type="Pfam" id="PF03171">
    <property type="entry name" value="2OG-FeII_Oxy"/>
    <property type="match status" value="1"/>
</dbReference>
<reference evidence="3 4" key="1">
    <citation type="submission" date="2024-02" db="EMBL/GenBank/DDBJ databases">
        <authorList>
            <person name="Daric V."/>
            <person name="Darras S."/>
        </authorList>
    </citation>
    <scope>NUCLEOTIDE SEQUENCE [LARGE SCALE GENOMIC DNA]</scope>
</reference>
<evidence type="ECO:0000313" key="3">
    <source>
        <dbReference type="EMBL" id="CAK8694523.1"/>
    </source>
</evidence>
<feature type="domain" description="Isopenicillin N synthase-like Fe(2+) 2OG dioxygenase" evidence="1">
    <location>
        <begin position="169"/>
        <end position="246"/>
    </location>
</feature>
<name>A0ABP0GS03_CLALP</name>
<sequence>MSSLNIPVVDFSLCGLNNAEKDLSEKNLESTGVELVKALSTVGVSYLTNSGIDPNMICDGRKVWEKFFDSSLEKKSKYARGEDVMLGYIGHGTEHVDCTKPADHKEAYNITCKSVSSGTANLPDDLSPGITDWMKIFMSENKALTDRIFDLLSLLFAIYNQAMCGWDATQTDYCTITILFTDDVGGLQFDKNGEFVDIVPMPNVPLVYVEDTLQGLTSGQLKAIKNRDVVSADKMQHSRRRLSMGYYVIPDDEVPINRPLLYKDEKINQVNQKALSSADPPLTFPQHLANMAAKIRHDCGKREEH</sequence>
<dbReference type="InterPro" id="IPR027443">
    <property type="entry name" value="IPNS-like_sf"/>
</dbReference>
<feature type="domain" description="Non-haem dioxygenase N-terminal" evidence="2">
    <location>
        <begin position="6"/>
        <end position="114"/>
    </location>
</feature>
<evidence type="ECO:0000259" key="1">
    <source>
        <dbReference type="Pfam" id="PF03171"/>
    </source>
</evidence>
<dbReference type="Pfam" id="PF14226">
    <property type="entry name" value="DIOX_N"/>
    <property type="match status" value="1"/>
</dbReference>
<dbReference type="SUPFAM" id="SSF51197">
    <property type="entry name" value="Clavaminate synthase-like"/>
    <property type="match status" value="1"/>
</dbReference>
<organism evidence="3 4">
    <name type="scientific">Clavelina lepadiformis</name>
    <name type="common">Light-bulb sea squirt</name>
    <name type="synonym">Ascidia lepadiformis</name>
    <dbReference type="NCBI Taxonomy" id="159417"/>
    <lineage>
        <taxon>Eukaryota</taxon>
        <taxon>Metazoa</taxon>
        <taxon>Chordata</taxon>
        <taxon>Tunicata</taxon>
        <taxon>Ascidiacea</taxon>
        <taxon>Aplousobranchia</taxon>
        <taxon>Clavelinidae</taxon>
        <taxon>Clavelina</taxon>
    </lineage>
</organism>
<dbReference type="Gene3D" id="2.60.120.330">
    <property type="entry name" value="B-lactam Antibiotic, Isopenicillin N Synthase, Chain"/>
    <property type="match status" value="2"/>
</dbReference>
<dbReference type="InterPro" id="IPR026992">
    <property type="entry name" value="DIOX_N"/>
</dbReference>
<proteinExistence type="predicted"/>
<dbReference type="InterPro" id="IPR044861">
    <property type="entry name" value="IPNS-like_FE2OG_OXY"/>
</dbReference>
<keyword evidence="4" id="KW-1185">Reference proteome</keyword>
<dbReference type="InterPro" id="IPR050231">
    <property type="entry name" value="Iron_ascorbate_oxido_reductase"/>
</dbReference>
<accession>A0ABP0GS03</accession>
<comment type="caution">
    <text evidence="3">The sequence shown here is derived from an EMBL/GenBank/DDBJ whole genome shotgun (WGS) entry which is preliminary data.</text>
</comment>
<evidence type="ECO:0000313" key="4">
    <source>
        <dbReference type="Proteomes" id="UP001642483"/>
    </source>
</evidence>
<gene>
    <name evidence="3" type="ORF">CVLEPA_LOCUS27889</name>
</gene>
<dbReference type="PANTHER" id="PTHR47990">
    <property type="entry name" value="2-OXOGLUTARATE (2OG) AND FE(II)-DEPENDENT OXYGENASE SUPERFAMILY PROTEIN-RELATED"/>
    <property type="match status" value="1"/>
</dbReference>
<dbReference type="EMBL" id="CAWYQH010000141">
    <property type="protein sequence ID" value="CAK8694523.1"/>
    <property type="molecule type" value="Genomic_DNA"/>
</dbReference>